<evidence type="ECO:0000313" key="2">
    <source>
        <dbReference type="Proteomes" id="UP000824533"/>
    </source>
</evidence>
<organism evidence="1 2">
    <name type="scientific">Dendrolimus kikuchii</name>
    <dbReference type="NCBI Taxonomy" id="765133"/>
    <lineage>
        <taxon>Eukaryota</taxon>
        <taxon>Metazoa</taxon>
        <taxon>Ecdysozoa</taxon>
        <taxon>Arthropoda</taxon>
        <taxon>Hexapoda</taxon>
        <taxon>Insecta</taxon>
        <taxon>Pterygota</taxon>
        <taxon>Neoptera</taxon>
        <taxon>Endopterygota</taxon>
        <taxon>Lepidoptera</taxon>
        <taxon>Glossata</taxon>
        <taxon>Ditrysia</taxon>
        <taxon>Bombycoidea</taxon>
        <taxon>Lasiocampidae</taxon>
        <taxon>Dendrolimus</taxon>
    </lineage>
</organism>
<reference evidence="1 2" key="1">
    <citation type="journal article" date="2021" name="Front. Genet.">
        <title>Chromosome-Level Genome Assembly Reveals Significant Gene Expansion in the Toll and IMD Signaling Pathways of Dendrolimus kikuchii.</title>
        <authorList>
            <person name="Zhou J."/>
            <person name="Wu P."/>
            <person name="Xiong Z."/>
            <person name="Liu N."/>
            <person name="Zhao N."/>
            <person name="Ji M."/>
            <person name="Qiu Y."/>
            <person name="Yang B."/>
        </authorList>
    </citation>
    <scope>NUCLEOTIDE SEQUENCE [LARGE SCALE GENOMIC DNA]</scope>
    <source>
        <strain evidence="1">Ann1</strain>
    </source>
</reference>
<accession>A0ACC1D0I8</accession>
<dbReference type="Proteomes" id="UP000824533">
    <property type="component" value="Linkage Group LG12"/>
</dbReference>
<protein>
    <submittedName>
        <fullName evidence="1">Uncharacterized protein</fullName>
    </submittedName>
</protein>
<gene>
    <name evidence="1" type="ORF">K1T71_007243</name>
</gene>
<evidence type="ECO:0000313" key="1">
    <source>
        <dbReference type="EMBL" id="KAJ0177234.1"/>
    </source>
</evidence>
<keyword evidence="2" id="KW-1185">Reference proteome</keyword>
<sequence length="565" mass="65448">MYCNQTTGLWTVMTELYKEQHPLLCEEFSEEERYSPPHHRRRPMSYRNRATYHVKGAAALFRRWPDHWSSFVAYWWIGIGMICLTTFILYNSLFTFSIIPSAKSKPTKSLFPTGPLGNESPKKSLMPEVFMHAFYLPDEEVDLNKYLPYIDDISRKYLNFKYNLIIVINDTLSSTGNKELNAEEVNYMALNTIWSKDVTNPKIEKVRNVNLKYITLSEYMDNSPLIKFWRDLSNEVIEFLLRSLSIWDKGGIVFNPAILIPDTRKEAYRKKIIDILEHYHNTYFIDKSKNVNKLNIKNHFKKRVNNIRDVIETLEHEDSTNYSQETLIEEENKEFNIKTNKTRTIRSMKYKDSVSTNQLNTPDKAINLPQLMYDGKRNATLNDSLKLENSHRYKFNVSNTLGMLPSFLEYLFHGKHYDHQFEETPVLQFDVTTLDGANKIKSNVLTSDVQNKITDTTTTPKVRITDSSNPEATTNEIREEEASPSRLSLNTKGLPAIYNKNRLTIDLKGNIIATKTPCHAFLGSLYSNAVHYPKPVTLTNFLISELSTFCKGLLTTCVGIDLILL</sequence>
<dbReference type="EMBL" id="CM034398">
    <property type="protein sequence ID" value="KAJ0177234.1"/>
    <property type="molecule type" value="Genomic_DNA"/>
</dbReference>
<name>A0ACC1D0I8_9NEOP</name>
<proteinExistence type="predicted"/>
<comment type="caution">
    <text evidence="1">The sequence shown here is derived from an EMBL/GenBank/DDBJ whole genome shotgun (WGS) entry which is preliminary data.</text>
</comment>